<name>A0A8H6ZGA5_9AGAR</name>
<protein>
    <submittedName>
        <fullName evidence="2">F-box domain-containing protein</fullName>
    </submittedName>
</protein>
<reference evidence="2" key="1">
    <citation type="submission" date="2020-05" db="EMBL/GenBank/DDBJ databases">
        <title>Mycena genomes resolve the evolution of fungal bioluminescence.</title>
        <authorList>
            <person name="Tsai I.J."/>
        </authorList>
    </citation>
    <scope>NUCLEOTIDE SEQUENCE</scope>
    <source>
        <strain evidence="2">160909Yilan</strain>
    </source>
</reference>
<dbReference type="AlphaFoldDB" id="A0A8H6ZGA5"/>
<feature type="coiled-coil region" evidence="1">
    <location>
        <begin position="5"/>
        <end position="39"/>
    </location>
</feature>
<evidence type="ECO:0000256" key="1">
    <source>
        <dbReference type="SAM" id="Coils"/>
    </source>
</evidence>
<comment type="caution">
    <text evidence="2">The sequence shown here is derived from an EMBL/GenBank/DDBJ whole genome shotgun (WGS) entry which is preliminary data.</text>
</comment>
<dbReference type="EMBL" id="JACAZH010000001">
    <property type="protein sequence ID" value="KAF7376867.1"/>
    <property type="molecule type" value="Genomic_DNA"/>
</dbReference>
<keyword evidence="1" id="KW-0175">Coiled coil</keyword>
<evidence type="ECO:0000313" key="2">
    <source>
        <dbReference type="EMBL" id="KAF7376867.1"/>
    </source>
</evidence>
<dbReference type="Proteomes" id="UP000623467">
    <property type="component" value="Unassembled WGS sequence"/>
</dbReference>
<evidence type="ECO:0000313" key="3">
    <source>
        <dbReference type="Proteomes" id="UP000623467"/>
    </source>
</evidence>
<proteinExistence type="predicted"/>
<dbReference type="Gene3D" id="1.20.1280.50">
    <property type="match status" value="1"/>
</dbReference>
<dbReference type="PANTHER" id="PTHR38926:SF72">
    <property type="entry name" value="IM:7136021-RELATED"/>
    <property type="match status" value="1"/>
</dbReference>
<gene>
    <name evidence="2" type="ORF">MSAN_00104200</name>
</gene>
<dbReference type="OrthoDB" id="2884925at2759"/>
<organism evidence="2 3">
    <name type="scientific">Mycena sanguinolenta</name>
    <dbReference type="NCBI Taxonomy" id="230812"/>
    <lineage>
        <taxon>Eukaryota</taxon>
        <taxon>Fungi</taxon>
        <taxon>Dikarya</taxon>
        <taxon>Basidiomycota</taxon>
        <taxon>Agaricomycotina</taxon>
        <taxon>Agaricomycetes</taxon>
        <taxon>Agaricomycetidae</taxon>
        <taxon>Agaricales</taxon>
        <taxon>Marasmiineae</taxon>
        <taxon>Mycenaceae</taxon>
        <taxon>Mycena</taxon>
    </lineage>
</organism>
<sequence>MLDFMEADRARLSDLETQILDLERSLSALRTEQARVRERLDAYKFPVLALPNEVTSEIFMRFIPTYPDAPPLIGIDSPTTLTHVCRQWRDVALATPMLWRSIEFLDNVYRRTVMRCVFADWIKRSRSCPLSISVYIDDDEFLKEILADPSTVRWEHLQLEGYIHSSFEIRSPLPMLHSLKLVLYGAFTHAFTFHDALPQLRTAVLYGSTIPPGFPWVQLTCLTLHAVTMNECVEILAQTLNLVRCIVDLIGGSEMDGLTTGKVDLPFLESLVLREDSDMGQTLTEEFLDLFVVPALSSLDAEPIFLQEDPISRLQSLISRSGCRLQEVCIRGRLSTTFGNKFRQAFPSIPTFSFPDAYKEESEEVDDESE</sequence>
<accession>A0A8H6ZGA5</accession>
<dbReference type="PANTHER" id="PTHR38926">
    <property type="entry name" value="F-BOX DOMAIN CONTAINING PROTEIN, EXPRESSED"/>
    <property type="match status" value="1"/>
</dbReference>
<keyword evidence="3" id="KW-1185">Reference proteome</keyword>